<keyword evidence="3" id="KW-1185">Reference proteome</keyword>
<sequence length="142" mass="14437">MKETLRAQAPAAREGTVQDASLAAPIVGTHPSAVKASTHGTAPHVDHHVGSVHSSDPSPSTHGTTTHADHDHDVEAAQGHKGTGATEGESASVKETTGRSDPDVAAQQPKTTAGKTFLEGLGLGGDERQSTIHAPTTTTTTE</sequence>
<dbReference type="EMBL" id="CAHR02000018">
    <property type="protein sequence ID" value="CCG80874.1"/>
    <property type="molecule type" value="Genomic_DNA"/>
</dbReference>
<accession>R4X9H5</accession>
<feature type="region of interest" description="Disordered" evidence="1">
    <location>
        <begin position="1"/>
        <end position="142"/>
    </location>
</feature>
<comment type="caution">
    <text evidence="2">The sequence shown here is derived from an EMBL/GenBank/DDBJ whole genome shotgun (WGS) entry which is preliminary data.</text>
</comment>
<gene>
    <name evidence="2" type="ORF">TAPDE_000522</name>
</gene>
<evidence type="ECO:0000313" key="2">
    <source>
        <dbReference type="EMBL" id="CCG80874.1"/>
    </source>
</evidence>
<dbReference type="AlphaFoldDB" id="R4X9H5"/>
<organism evidence="2 3">
    <name type="scientific">Taphrina deformans (strain PYCC 5710 / ATCC 11124 / CBS 356.35 / IMI 108563 / JCM 9778 / NBRC 8474)</name>
    <name type="common">Peach leaf curl fungus</name>
    <name type="synonym">Lalaria deformans</name>
    <dbReference type="NCBI Taxonomy" id="1097556"/>
    <lineage>
        <taxon>Eukaryota</taxon>
        <taxon>Fungi</taxon>
        <taxon>Dikarya</taxon>
        <taxon>Ascomycota</taxon>
        <taxon>Taphrinomycotina</taxon>
        <taxon>Taphrinomycetes</taxon>
        <taxon>Taphrinales</taxon>
        <taxon>Taphrinaceae</taxon>
        <taxon>Taphrina</taxon>
    </lineage>
</organism>
<feature type="compositionally biased region" description="Low complexity" evidence="1">
    <location>
        <begin position="51"/>
        <end position="66"/>
    </location>
</feature>
<name>R4X9H5_TAPDE</name>
<dbReference type="VEuPathDB" id="FungiDB:TAPDE_000522"/>
<proteinExistence type="predicted"/>
<protein>
    <submittedName>
        <fullName evidence="2">Uncharacterized protein</fullName>
    </submittedName>
</protein>
<dbReference type="Proteomes" id="UP000013776">
    <property type="component" value="Unassembled WGS sequence"/>
</dbReference>
<evidence type="ECO:0000313" key="3">
    <source>
        <dbReference type="Proteomes" id="UP000013776"/>
    </source>
</evidence>
<evidence type="ECO:0000256" key="1">
    <source>
        <dbReference type="SAM" id="MobiDB-lite"/>
    </source>
</evidence>
<reference evidence="2 3" key="1">
    <citation type="journal article" date="2013" name="MBio">
        <title>Genome sequencing of the plant pathogen Taphrina deformans, the causal agent of peach leaf curl.</title>
        <authorList>
            <person name="Cisse O.H."/>
            <person name="Almeida J.M.G.C.F."/>
            <person name="Fonseca A."/>
            <person name="Kumar A.A."/>
            <person name="Salojaervi J."/>
            <person name="Overmyer K."/>
            <person name="Hauser P.M."/>
            <person name="Pagni M."/>
        </authorList>
    </citation>
    <scope>NUCLEOTIDE SEQUENCE [LARGE SCALE GENOMIC DNA]</scope>
    <source>
        <strain evidence="3">PYCC 5710 / ATCC 11124 / CBS 356.35 / IMI 108563 / JCM 9778 / NBRC 8474</strain>
    </source>
</reference>